<gene>
    <name evidence="2" type="ORF">DEO72_LG6g2695</name>
</gene>
<protein>
    <submittedName>
        <fullName evidence="2">Uncharacterized protein</fullName>
    </submittedName>
</protein>
<dbReference type="Proteomes" id="UP000501690">
    <property type="component" value="Linkage Group LG6"/>
</dbReference>
<sequence>MIKTHILDAGIIYALITGKDNSVLKELFDSTQDQQMDPTLSTKEERKRNIKHPMRKNTNNS</sequence>
<accession>A0A4D6MC51</accession>
<dbReference type="AlphaFoldDB" id="A0A4D6MC51"/>
<evidence type="ECO:0000256" key="1">
    <source>
        <dbReference type="SAM" id="MobiDB-lite"/>
    </source>
</evidence>
<reference evidence="2 3" key="1">
    <citation type="submission" date="2019-04" db="EMBL/GenBank/DDBJ databases">
        <title>An improved genome assembly and genetic linkage map for asparagus bean, Vigna unguiculata ssp. sesquipedialis.</title>
        <authorList>
            <person name="Xia Q."/>
            <person name="Zhang R."/>
            <person name="Dong Y."/>
        </authorList>
    </citation>
    <scope>NUCLEOTIDE SEQUENCE [LARGE SCALE GENOMIC DNA]</scope>
    <source>
        <tissue evidence="2">Leaf</tissue>
    </source>
</reference>
<organism evidence="2 3">
    <name type="scientific">Vigna unguiculata</name>
    <name type="common">Cowpea</name>
    <dbReference type="NCBI Taxonomy" id="3917"/>
    <lineage>
        <taxon>Eukaryota</taxon>
        <taxon>Viridiplantae</taxon>
        <taxon>Streptophyta</taxon>
        <taxon>Embryophyta</taxon>
        <taxon>Tracheophyta</taxon>
        <taxon>Spermatophyta</taxon>
        <taxon>Magnoliopsida</taxon>
        <taxon>eudicotyledons</taxon>
        <taxon>Gunneridae</taxon>
        <taxon>Pentapetalae</taxon>
        <taxon>rosids</taxon>
        <taxon>fabids</taxon>
        <taxon>Fabales</taxon>
        <taxon>Fabaceae</taxon>
        <taxon>Papilionoideae</taxon>
        <taxon>50 kb inversion clade</taxon>
        <taxon>NPAAA clade</taxon>
        <taxon>indigoferoid/millettioid clade</taxon>
        <taxon>Phaseoleae</taxon>
        <taxon>Vigna</taxon>
    </lineage>
</organism>
<evidence type="ECO:0000313" key="3">
    <source>
        <dbReference type="Proteomes" id="UP000501690"/>
    </source>
</evidence>
<feature type="region of interest" description="Disordered" evidence="1">
    <location>
        <begin position="29"/>
        <end position="61"/>
    </location>
</feature>
<name>A0A4D6MC51_VIGUN</name>
<proteinExistence type="predicted"/>
<dbReference type="EMBL" id="CP039350">
    <property type="protein sequence ID" value="QCD97981.1"/>
    <property type="molecule type" value="Genomic_DNA"/>
</dbReference>
<evidence type="ECO:0000313" key="2">
    <source>
        <dbReference type="EMBL" id="QCD97981.1"/>
    </source>
</evidence>
<keyword evidence="3" id="KW-1185">Reference proteome</keyword>
<feature type="compositionally biased region" description="Polar residues" evidence="1">
    <location>
        <begin position="29"/>
        <end position="41"/>
    </location>
</feature>